<accession>A0AAJ0CNP3</accession>
<evidence type="ECO:0000256" key="1">
    <source>
        <dbReference type="SAM" id="SignalP"/>
    </source>
</evidence>
<evidence type="ECO:0000313" key="2">
    <source>
        <dbReference type="EMBL" id="KAK2598030.1"/>
    </source>
</evidence>
<keyword evidence="1" id="KW-0732">Signal</keyword>
<keyword evidence="3" id="KW-1185">Reference proteome</keyword>
<comment type="caution">
    <text evidence="2">The sequence shown here is derived from an EMBL/GenBank/DDBJ whole genome shotgun (WGS) entry which is preliminary data.</text>
</comment>
<sequence length="179" mass="18947">MHSLFALATLAAVASAAVTAGAPTSSACIDNETAELHCYNGADDTAQNVTLADVTYTAKYLRLYGRQTREGRLFTMTAQDAPDCNEWTVYARKSALTVARHIDSTKNSSILFEDIANTIDGGEKATDDDKKKAIVGCLASGGSLGVKANLQNPVYNSDKYKAGGFSPEGIMIKVVSNAQ</sequence>
<organism evidence="2 3">
    <name type="scientific">Conoideocrella luteorostrata</name>
    <dbReference type="NCBI Taxonomy" id="1105319"/>
    <lineage>
        <taxon>Eukaryota</taxon>
        <taxon>Fungi</taxon>
        <taxon>Dikarya</taxon>
        <taxon>Ascomycota</taxon>
        <taxon>Pezizomycotina</taxon>
        <taxon>Sordariomycetes</taxon>
        <taxon>Hypocreomycetidae</taxon>
        <taxon>Hypocreales</taxon>
        <taxon>Clavicipitaceae</taxon>
        <taxon>Conoideocrella</taxon>
    </lineage>
</organism>
<proteinExistence type="predicted"/>
<dbReference type="AlphaFoldDB" id="A0AAJ0CNP3"/>
<feature type="signal peptide" evidence="1">
    <location>
        <begin position="1"/>
        <end position="16"/>
    </location>
</feature>
<evidence type="ECO:0000313" key="3">
    <source>
        <dbReference type="Proteomes" id="UP001251528"/>
    </source>
</evidence>
<gene>
    <name evidence="2" type="ORF">QQS21_005867</name>
</gene>
<dbReference type="Proteomes" id="UP001251528">
    <property type="component" value="Unassembled WGS sequence"/>
</dbReference>
<reference evidence="2" key="1">
    <citation type="submission" date="2023-06" db="EMBL/GenBank/DDBJ databases">
        <title>Conoideocrella luteorostrata (Hypocreales: Clavicipitaceae), a potential biocontrol fungus for elongate hemlock scale in United States Christmas tree production areas.</title>
        <authorList>
            <person name="Barrett H."/>
            <person name="Lovett B."/>
            <person name="Macias A.M."/>
            <person name="Stajich J.E."/>
            <person name="Kasson M.T."/>
        </authorList>
    </citation>
    <scope>NUCLEOTIDE SEQUENCE</scope>
    <source>
        <strain evidence="2">ARSEF 14590</strain>
    </source>
</reference>
<protein>
    <submittedName>
        <fullName evidence="2">Uncharacterized protein</fullName>
    </submittedName>
</protein>
<feature type="chain" id="PRO_5042574717" evidence="1">
    <location>
        <begin position="17"/>
        <end position="179"/>
    </location>
</feature>
<dbReference type="EMBL" id="JASWJB010000102">
    <property type="protein sequence ID" value="KAK2598030.1"/>
    <property type="molecule type" value="Genomic_DNA"/>
</dbReference>
<name>A0AAJ0CNP3_9HYPO</name>